<dbReference type="Gene3D" id="3.40.190.10">
    <property type="entry name" value="Periplasmic binding protein-like II"/>
    <property type="match status" value="2"/>
</dbReference>
<name>A0ABW0CYJ6_STRCD</name>
<dbReference type="RefSeq" id="WP_380864144.1">
    <property type="nucleotide sequence ID" value="NZ_JBHSKM010000044.1"/>
</dbReference>
<comment type="subcellular location">
    <subcellularLocation>
        <location evidence="1">Periplasm</location>
    </subcellularLocation>
</comment>
<dbReference type="Pfam" id="PF09084">
    <property type="entry name" value="NMT1"/>
    <property type="match status" value="1"/>
</dbReference>
<sequence>MLLKRSAGFFLTTGLVLAACAPGTGVGEKAGKDSSGKTAVTVASLKVSATVPVEIAQRKGFFADEGLDVTLKYVEAAAAVPSVVGGEADFTILNAPAVLAARSNGVPVVGVSVLSTANEDPADSPLRLLATTLKDPEDLEGKKVAVDTLFQLPDLTLRTALRSKGVDPSEVEFVEIPFPQMKEALTSGQVVAADMTEPFATGAEQDKRLHTLISNAEGQTTDWPHTVSLGSEAFVKGNPEVVAAFQRAMDAAVAYTREHPDEARAIVPTYTAVPAELAKAINMPTWKSTVTQKGWQNWADVLREEGAVKGDVDVSGAYVQQK</sequence>
<dbReference type="PANTHER" id="PTHR30024">
    <property type="entry name" value="ALIPHATIC SULFONATES-BINDING PROTEIN-RELATED"/>
    <property type="match status" value="1"/>
</dbReference>
<feature type="signal peptide" evidence="4">
    <location>
        <begin position="1"/>
        <end position="18"/>
    </location>
</feature>
<keyword evidence="7" id="KW-1185">Reference proteome</keyword>
<organism evidence="6 7">
    <name type="scientific">Streptomyces coerulescens</name>
    <dbReference type="NCBI Taxonomy" id="29304"/>
    <lineage>
        <taxon>Bacteria</taxon>
        <taxon>Bacillati</taxon>
        <taxon>Actinomycetota</taxon>
        <taxon>Actinomycetes</taxon>
        <taxon>Kitasatosporales</taxon>
        <taxon>Streptomycetaceae</taxon>
        <taxon>Streptomyces</taxon>
    </lineage>
</organism>
<feature type="domain" description="SsuA/THI5-like" evidence="5">
    <location>
        <begin position="52"/>
        <end position="263"/>
    </location>
</feature>
<evidence type="ECO:0000256" key="2">
    <source>
        <dbReference type="ARBA" id="ARBA00010742"/>
    </source>
</evidence>
<dbReference type="SUPFAM" id="SSF53850">
    <property type="entry name" value="Periplasmic binding protein-like II"/>
    <property type="match status" value="1"/>
</dbReference>
<proteinExistence type="inferred from homology"/>
<dbReference type="Proteomes" id="UP001596263">
    <property type="component" value="Unassembled WGS sequence"/>
</dbReference>
<comment type="similarity">
    <text evidence="2">Belongs to the bacterial solute-binding protein SsuA/TauA family.</text>
</comment>
<comment type="caution">
    <text evidence="6">The sequence shown here is derived from an EMBL/GenBank/DDBJ whole genome shotgun (WGS) entry which is preliminary data.</text>
</comment>
<dbReference type="EMBL" id="JBHSKM010000044">
    <property type="protein sequence ID" value="MFC5219876.1"/>
    <property type="molecule type" value="Genomic_DNA"/>
</dbReference>
<evidence type="ECO:0000256" key="4">
    <source>
        <dbReference type="SAM" id="SignalP"/>
    </source>
</evidence>
<evidence type="ECO:0000256" key="1">
    <source>
        <dbReference type="ARBA" id="ARBA00004418"/>
    </source>
</evidence>
<evidence type="ECO:0000259" key="5">
    <source>
        <dbReference type="Pfam" id="PF09084"/>
    </source>
</evidence>
<gene>
    <name evidence="6" type="ORF">ACFPQ9_39290</name>
</gene>
<evidence type="ECO:0000313" key="6">
    <source>
        <dbReference type="EMBL" id="MFC5219876.1"/>
    </source>
</evidence>
<protein>
    <submittedName>
        <fullName evidence="6">ABC transporter substrate-binding protein</fullName>
    </submittedName>
</protein>
<dbReference type="PANTHER" id="PTHR30024:SF47">
    <property type="entry name" value="TAURINE-BINDING PERIPLASMIC PROTEIN"/>
    <property type="match status" value="1"/>
</dbReference>
<keyword evidence="3 4" id="KW-0732">Signal</keyword>
<evidence type="ECO:0000313" key="7">
    <source>
        <dbReference type="Proteomes" id="UP001596263"/>
    </source>
</evidence>
<evidence type="ECO:0000256" key="3">
    <source>
        <dbReference type="ARBA" id="ARBA00022729"/>
    </source>
</evidence>
<accession>A0ABW0CYJ6</accession>
<dbReference type="PROSITE" id="PS51257">
    <property type="entry name" value="PROKAR_LIPOPROTEIN"/>
    <property type="match status" value="1"/>
</dbReference>
<feature type="chain" id="PRO_5046713741" evidence="4">
    <location>
        <begin position="19"/>
        <end position="322"/>
    </location>
</feature>
<reference evidence="7" key="1">
    <citation type="journal article" date="2019" name="Int. J. Syst. Evol. Microbiol.">
        <title>The Global Catalogue of Microorganisms (GCM) 10K type strain sequencing project: providing services to taxonomists for standard genome sequencing and annotation.</title>
        <authorList>
            <consortium name="The Broad Institute Genomics Platform"/>
            <consortium name="The Broad Institute Genome Sequencing Center for Infectious Disease"/>
            <person name="Wu L."/>
            <person name="Ma J."/>
        </authorList>
    </citation>
    <scope>NUCLEOTIDE SEQUENCE [LARGE SCALE GENOMIC DNA]</scope>
    <source>
        <strain evidence="7">KCTC 42586</strain>
    </source>
</reference>
<dbReference type="InterPro" id="IPR015168">
    <property type="entry name" value="SsuA/THI5"/>
</dbReference>